<name>A0A081C5A7_VECG1</name>
<proteinExistence type="predicted"/>
<protein>
    <submittedName>
        <fullName evidence="3">Uncharacterized protein</fullName>
    </submittedName>
</protein>
<dbReference type="HOGENOM" id="CLU_513616_0_0_0"/>
<gene>
    <name evidence="3" type="ORF">U27_06747</name>
</gene>
<dbReference type="InterPro" id="IPR008571">
    <property type="entry name" value="HerA-like"/>
</dbReference>
<sequence length="555" mass="62519">MSMRIKELGTITRGSLIEGVEMRLDPYQSIEDIKAGKFVVIEGEKNDFFSMITDVRLDTTSPQILVHPPARDDLLMREILAGTSAYATVMLRPMLMVSRINPAQLPEQSAASEVAEILPVKTVPAHFSNVYDAAEEDVSQIFGSEMHDDKYFYIGTPLDMTTPVCLNLDRFVERSNGIFGKTGTGKTFLTRLVLCGLMKQQRAVNFIFDMHSEYGWQATQEAGQGKGSFVKGLKQLFGSQVAIFTLDPESTRRRNVQADYEVQIFTNQITVEDIAPLQDELRLNPTAVEAAYLVVNKYKDRWLEELIMRGKEDIKGLAEELGAHAESLSALYRKLRRLEDFKFITIGGSSEDIVTTMMDYINRGIHIVLEFGSETSMLAYLLVAGIITRRIHELYVKQTEQYHASQNPNDRPRHLVITIEEAHKFLNPHAAKQTIFGVIAREMRKYFVSLLIVDQRPSGIDDEVLSQIGTRIVALLNDEKDIQSVLTGVSNTGGLRSVLASLDSKQQALVMGHAVPMPVVIRTRDYDDQFYRIMGHRSIEELDQQALQDEADLFG</sequence>
<dbReference type="SUPFAM" id="SSF52540">
    <property type="entry name" value="P-loop containing nucleoside triphosphate hydrolases"/>
    <property type="match status" value="1"/>
</dbReference>
<dbReference type="EMBL" id="DF820470">
    <property type="protein sequence ID" value="GAK59762.1"/>
    <property type="molecule type" value="Genomic_DNA"/>
</dbReference>
<dbReference type="PANTHER" id="PTHR42957:SF1">
    <property type="entry name" value="HELICASE MJ1565-RELATED"/>
    <property type="match status" value="1"/>
</dbReference>
<organism evidence="3">
    <name type="scientific">Vecturithrix granuli</name>
    <dbReference type="NCBI Taxonomy" id="1499967"/>
    <lineage>
        <taxon>Bacteria</taxon>
        <taxon>Candidatus Moduliflexota</taxon>
        <taxon>Candidatus Vecturitrichia</taxon>
        <taxon>Candidatus Vecturitrichales</taxon>
        <taxon>Candidatus Vecturitrichaceae</taxon>
        <taxon>Candidatus Vecturithrix</taxon>
    </lineage>
</organism>
<evidence type="ECO:0000259" key="1">
    <source>
        <dbReference type="Pfam" id="PF01935"/>
    </source>
</evidence>
<feature type="domain" description="Helicase HerA barrel" evidence="2">
    <location>
        <begin position="9"/>
        <end position="94"/>
    </location>
</feature>
<dbReference type="Pfam" id="PF09378">
    <property type="entry name" value="HAS-barrel"/>
    <property type="match status" value="1"/>
</dbReference>
<dbReference type="eggNOG" id="COG0433">
    <property type="taxonomic scope" value="Bacteria"/>
</dbReference>
<accession>A0A081C5A7</accession>
<feature type="domain" description="Helicase HerA central" evidence="1">
    <location>
        <begin position="153"/>
        <end position="391"/>
    </location>
</feature>
<evidence type="ECO:0000259" key="2">
    <source>
        <dbReference type="Pfam" id="PF09378"/>
    </source>
</evidence>
<dbReference type="STRING" id="1499967.U27_06747"/>
<evidence type="ECO:0000313" key="4">
    <source>
        <dbReference type="Proteomes" id="UP000030661"/>
    </source>
</evidence>
<dbReference type="Gene3D" id="3.40.50.300">
    <property type="entry name" value="P-loop containing nucleotide triphosphate hydrolases"/>
    <property type="match status" value="2"/>
</dbReference>
<dbReference type="InterPro" id="IPR002789">
    <property type="entry name" value="HerA_central"/>
</dbReference>
<dbReference type="InterPro" id="IPR027417">
    <property type="entry name" value="P-loop_NTPase"/>
</dbReference>
<dbReference type="PANTHER" id="PTHR42957">
    <property type="entry name" value="HELICASE MJ1565-RELATED"/>
    <property type="match status" value="1"/>
</dbReference>
<dbReference type="AlphaFoldDB" id="A0A081C5A7"/>
<keyword evidence="4" id="KW-1185">Reference proteome</keyword>
<dbReference type="Proteomes" id="UP000030661">
    <property type="component" value="Unassembled WGS sequence"/>
</dbReference>
<dbReference type="InterPro" id="IPR018538">
    <property type="entry name" value="HerA_barrel_dom"/>
</dbReference>
<reference evidence="3" key="1">
    <citation type="journal article" date="2015" name="PeerJ">
        <title>First genomic representation of candidate bacterial phylum KSB3 points to enhanced environmental sensing as a trigger of wastewater bulking.</title>
        <authorList>
            <person name="Sekiguchi Y."/>
            <person name="Ohashi A."/>
            <person name="Parks D.H."/>
            <person name="Yamauchi T."/>
            <person name="Tyson G.W."/>
            <person name="Hugenholtz P."/>
        </authorList>
    </citation>
    <scope>NUCLEOTIDE SEQUENCE [LARGE SCALE GENOMIC DNA]</scope>
</reference>
<evidence type="ECO:0000313" key="3">
    <source>
        <dbReference type="EMBL" id="GAK59762.1"/>
    </source>
</evidence>
<dbReference type="Pfam" id="PF01935">
    <property type="entry name" value="DUF87"/>
    <property type="match status" value="1"/>
</dbReference>